<sequence length="488" mass="53672">MMNQLYLKIGCVIVTGVLIAMLAGKIDLQPTDTAPNTTIKQEPLQQEQRQQDQTTLDAPHHRETELASLQTGRIAEGSDAVDPDRREHDRSTNRPVDVSLRVGKIAATPGRDEITQIQTLPLLDSQIQRLYAISKAASCRMLTPGAAVQPNLTAPAPGQASTIGRVPSITVGLEMAEEGRNKLPMVTRGQVDNYFRIHRLSIQPVVYCDASGQYYFGTDCQAAFFELDRPGTAISPEPMIESAVARFRSLGVFTSSETESSAATKKLDTSEPTTSSETGRTLVMAFTFEKSDQLVSSVGSSDRQATELLLFHLPQRQTNAADGKPNRAGVPDIELEVFITSDDRRTLNRLDLQGSEVNSPVPTISADIRFDKMILMGMYPSEPVVTQIHYQSAGVLSMDLVKNLMNGTSDRSSISLSAILDQFTLLSQSLSRSGRMARANQTDANPSSSRTPGNIDESDESWYQDMSRRKYDRLNQSLQPIERKDSPF</sequence>
<feature type="region of interest" description="Disordered" evidence="1">
    <location>
        <begin position="33"/>
        <end position="97"/>
    </location>
</feature>
<evidence type="ECO:0000313" key="3">
    <source>
        <dbReference type="Proteomes" id="UP000319908"/>
    </source>
</evidence>
<organism evidence="2 3">
    <name type="scientific">Allorhodopirellula heiligendammensis</name>
    <dbReference type="NCBI Taxonomy" id="2714739"/>
    <lineage>
        <taxon>Bacteria</taxon>
        <taxon>Pseudomonadati</taxon>
        <taxon>Planctomycetota</taxon>
        <taxon>Planctomycetia</taxon>
        <taxon>Pirellulales</taxon>
        <taxon>Pirellulaceae</taxon>
        <taxon>Allorhodopirellula</taxon>
    </lineage>
</organism>
<evidence type="ECO:0000256" key="1">
    <source>
        <dbReference type="SAM" id="MobiDB-lite"/>
    </source>
</evidence>
<feature type="region of interest" description="Disordered" evidence="1">
    <location>
        <begin position="258"/>
        <end position="278"/>
    </location>
</feature>
<feature type="compositionally biased region" description="Basic and acidic residues" evidence="1">
    <location>
        <begin position="82"/>
        <end position="92"/>
    </location>
</feature>
<feature type="compositionally biased region" description="Polar residues" evidence="1">
    <location>
        <begin position="439"/>
        <end position="452"/>
    </location>
</feature>
<reference evidence="2 3" key="1">
    <citation type="journal article" date="2020" name="Antonie Van Leeuwenhoek">
        <title>Rhodopirellula heiligendammensis sp. nov., Rhodopirellula pilleata sp. nov., and Rhodopirellula solitaria sp. nov. isolated from natural or artificial marine surfaces in Northern Germany and California, USA, and emended description of the genus Rhodopirellula.</title>
        <authorList>
            <person name="Kallscheuer N."/>
            <person name="Wiegand S."/>
            <person name="Jogler M."/>
            <person name="Boedeker C."/>
            <person name="Peeters S.H."/>
            <person name="Rast P."/>
            <person name="Heuer A."/>
            <person name="Jetten M.S.M."/>
            <person name="Rohde M."/>
            <person name="Jogler C."/>
        </authorList>
    </citation>
    <scope>NUCLEOTIDE SEQUENCE [LARGE SCALE GENOMIC DNA]</scope>
    <source>
        <strain evidence="2 3">Poly21</strain>
    </source>
</reference>
<dbReference type="OrthoDB" id="282057at2"/>
<dbReference type="RefSeq" id="WP_146405905.1">
    <property type="nucleotide sequence ID" value="NZ_SJPU01000001.1"/>
</dbReference>
<feature type="region of interest" description="Disordered" evidence="1">
    <location>
        <begin position="434"/>
        <end position="462"/>
    </location>
</feature>
<evidence type="ECO:0000313" key="2">
    <source>
        <dbReference type="EMBL" id="TWU18978.1"/>
    </source>
</evidence>
<name>A0A5C6C474_9BACT</name>
<proteinExistence type="predicted"/>
<feature type="compositionally biased region" description="Low complexity" evidence="1">
    <location>
        <begin position="41"/>
        <end position="57"/>
    </location>
</feature>
<comment type="caution">
    <text evidence="2">The sequence shown here is derived from an EMBL/GenBank/DDBJ whole genome shotgun (WGS) entry which is preliminary data.</text>
</comment>
<dbReference type="Proteomes" id="UP000319908">
    <property type="component" value="Unassembled WGS sequence"/>
</dbReference>
<dbReference type="AlphaFoldDB" id="A0A5C6C474"/>
<dbReference type="EMBL" id="SJPU01000001">
    <property type="protein sequence ID" value="TWU18978.1"/>
    <property type="molecule type" value="Genomic_DNA"/>
</dbReference>
<accession>A0A5C6C474</accession>
<protein>
    <submittedName>
        <fullName evidence="2">Uncharacterized protein</fullName>
    </submittedName>
</protein>
<gene>
    <name evidence="2" type="ORF">Poly21_11490</name>
</gene>
<keyword evidence="3" id="KW-1185">Reference proteome</keyword>